<dbReference type="RefSeq" id="WP_022744566.1">
    <property type="nucleotide sequence ID" value="NC_022571.1"/>
</dbReference>
<dbReference type="EMBL" id="CP006721">
    <property type="protein sequence ID" value="AGX42284.1"/>
    <property type="molecule type" value="Genomic_DNA"/>
</dbReference>
<feature type="chain" id="PRO_5039507787" evidence="1">
    <location>
        <begin position="20"/>
        <end position="333"/>
    </location>
</feature>
<proteinExistence type="predicted"/>
<dbReference type="PATRIC" id="fig|1345695.10.peg.3527"/>
<dbReference type="Proteomes" id="UP000017118">
    <property type="component" value="Chromosome"/>
</dbReference>
<evidence type="ECO:0000259" key="2">
    <source>
        <dbReference type="Pfam" id="PF09084"/>
    </source>
</evidence>
<organism evidence="3 4">
    <name type="scientific">Clostridium saccharobutylicum DSM 13864</name>
    <dbReference type="NCBI Taxonomy" id="1345695"/>
    <lineage>
        <taxon>Bacteria</taxon>
        <taxon>Bacillati</taxon>
        <taxon>Bacillota</taxon>
        <taxon>Clostridia</taxon>
        <taxon>Eubacteriales</taxon>
        <taxon>Clostridiaceae</taxon>
        <taxon>Clostridium</taxon>
    </lineage>
</organism>
<dbReference type="AlphaFoldDB" id="U5MN98"/>
<dbReference type="OrthoDB" id="9814375at2"/>
<reference evidence="3 4" key="1">
    <citation type="journal article" date="2013" name="Genome Announc.">
        <title>Complete Genome Sequence of the Solvent Producer Clostridium saccharobutylicum NCP262 (DSM 13864).</title>
        <authorList>
            <person name="Poehlein A."/>
            <person name="Hartwich K."/>
            <person name="Krabben P."/>
            <person name="Ehrenreich A."/>
            <person name="Liebl W."/>
            <person name="Durre P."/>
            <person name="Gottschalk G."/>
            <person name="Daniel R."/>
        </authorList>
    </citation>
    <scope>NUCLEOTIDE SEQUENCE [LARGE SCALE GENOMIC DNA]</scope>
    <source>
        <strain evidence="3">DSM 13864</strain>
    </source>
</reference>
<evidence type="ECO:0000256" key="1">
    <source>
        <dbReference type="SAM" id="SignalP"/>
    </source>
</evidence>
<name>U5MN98_CLOSA</name>
<keyword evidence="4" id="KW-1185">Reference proteome</keyword>
<dbReference type="PROSITE" id="PS51257">
    <property type="entry name" value="PROKAR_LIPOPROTEIN"/>
    <property type="match status" value="1"/>
</dbReference>
<evidence type="ECO:0000313" key="4">
    <source>
        <dbReference type="Proteomes" id="UP000017118"/>
    </source>
</evidence>
<dbReference type="PANTHER" id="PTHR30024">
    <property type="entry name" value="ALIPHATIC SULFONATES-BINDING PROTEIN-RELATED"/>
    <property type="match status" value="1"/>
</dbReference>
<dbReference type="PANTHER" id="PTHR30024:SF46">
    <property type="entry name" value="ABC TRANSPORTER, SUBSTRATE-BINDING LIPOPROTEIN"/>
    <property type="match status" value="1"/>
</dbReference>
<dbReference type="InterPro" id="IPR015168">
    <property type="entry name" value="SsuA/THI5"/>
</dbReference>
<keyword evidence="1" id="KW-0732">Signal</keyword>
<protein>
    <submittedName>
        <fullName evidence="3">ABC-type nitrate/sulfonate/bicarbonate transport system, periplasmic component</fullName>
    </submittedName>
</protein>
<gene>
    <name evidence="3" type="ORF">CLSA_c12810</name>
</gene>
<feature type="domain" description="SsuA/THI5-like" evidence="2">
    <location>
        <begin position="67"/>
        <end position="265"/>
    </location>
</feature>
<dbReference type="Gene3D" id="3.40.190.10">
    <property type="entry name" value="Periplasmic binding protein-like II"/>
    <property type="match status" value="2"/>
</dbReference>
<sequence length="333" mass="37133">MKKKLSLLLIMLFAILTFAGCGNNTAQNETSNKESTETKEVSVVIPDGLPAISIAKLIKEKPEIKKGYSVNYTIEQNSDSLSTSVMKGEPDIAIVPSNLAATAYNKNKQYKIAGTVGWGSFYIGTTKENQNIEDLKGKEIYNIGKGLTPDIIAKTILKDKGINVDKDVTFSYVEGVNELAPIILSGKTDYAVIPEPALSTVQAKNSNFKTMLDLNEEWKKINNSEYGYPQSTIIVKSDLYDKDKDFVDQVLNQIKISTEWAYNNKETLGDYCEEIGVSAKKPVIMKSIDKSNIKYVPIKESYKEYKTYFEKLNSFDPKTIGGSLPDDEIFMEK</sequence>
<dbReference type="Pfam" id="PF09084">
    <property type="entry name" value="NMT1"/>
    <property type="match status" value="1"/>
</dbReference>
<evidence type="ECO:0000313" key="3">
    <source>
        <dbReference type="EMBL" id="AGX42284.1"/>
    </source>
</evidence>
<dbReference type="KEGG" id="csb:CLSA_c12810"/>
<accession>U5MN98</accession>
<dbReference type="GeneID" id="55473795"/>
<dbReference type="eggNOG" id="COG0715">
    <property type="taxonomic scope" value="Bacteria"/>
</dbReference>
<dbReference type="InterPro" id="IPR027024">
    <property type="entry name" value="UCP027386_ABC_sbc_TM0202"/>
</dbReference>
<dbReference type="HOGENOM" id="CLU_062584_0_0_9"/>
<dbReference type="SUPFAM" id="SSF53850">
    <property type="entry name" value="Periplasmic binding protein-like II"/>
    <property type="match status" value="1"/>
</dbReference>
<dbReference type="PIRSF" id="PIRSF027386">
    <property type="entry name" value="UCP027386_ABC_sbc_TM0202"/>
    <property type="match status" value="1"/>
</dbReference>
<feature type="signal peptide" evidence="1">
    <location>
        <begin position="1"/>
        <end position="19"/>
    </location>
</feature>